<comment type="caution">
    <text evidence="1">The sequence shown here is derived from an EMBL/GenBank/DDBJ whole genome shotgun (WGS) entry which is preliminary data.</text>
</comment>
<dbReference type="AlphaFoldDB" id="A0A847VD40"/>
<dbReference type="EMBL" id="JAAZIL010000035">
    <property type="protein sequence ID" value="NLZ24380.1"/>
    <property type="molecule type" value="Genomic_DNA"/>
</dbReference>
<evidence type="ECO:0000313" key="1">
    <source>
        <dbReference type="EMBL" id="NLZ24380.1"/>
    </source>
</evidence>
<reference evidence="1 2" key="1">
    <citation type="journal article" date="2020" name="Biotechnol. Biofuels">
        <title>New insights from the biogas microbiome by comprehensive genome-resolved metagenomics of nearly 1600 species originating from multiple anaerobic digesters.</title>
        <authorList>
            <person name="Campanaro S."/>
            <person name="Treu L."/>
            <person name="Rodriguez-R L.M."/>
            <person name="Kovalovszki A."/>
            <person name="Ziels R.M."/>
            <person name="Maus I."/>
            <person name="Zhu X."/>
            <person name="Kougias P.G."/>
            <person name="Basile A."/>
            <person name="Luo G."/>
            <person name="Schluter A."/>
            <person name="Konstantinidis K.T."/>
            <person name="Angelidaki I."/>
        </authorList>
    </citation>
    <scope>NUCLEOTIDE SEQUENCE [LARGE SCALE GENOMIC DNA]</scope>
    <source>
        <strain evidence="1">AS19jrsBPTG_9</strain>
    </source>
</reference>
<accession>A0A847VD40</accession>
<evidence type="ECO:0000313" key="2">
    <source>
        <dbReference type="Proteomes" id="UP000564033"/>
    </source>
</evidence>
<gene>
    <name evidence="1" type="ORF">GX888_01350</name>
</gene>
<sequence length="130" mass="14944">MKTASKKILIEQIKKTPVIQVACEKVGVSRATFYRWKKSDPKFADKADIALHEGSQMINDMAESQLISAIKEGNLTGIIFWLKNHHQTYSPKLEVTNKNPDLPLTDEQKELIRKSLSMAFQKEEEDEKRQ</sequence>
<protein>
    <recommendedName>
        <fullName evidence="3">Homeodomain phBC6A51-type domain-containing protein</fullName>
    </recommendedName>
</protein>
<organism evidence="1 2">
    <name type="scientific">Candidatus Dojkabacteria bacterium</name>
    <dbReference type="NCBI Taxonomy" id="2099670"/>
    <lineage>
        <taxon>Bacteria</taxon>
        <taxon>Candidatus Dojkabacteria</taxon>
    </lineage>
</organism>
<evidence type="ECO:0008006" key="3">
    <source>
        <dbReference type="Google" id="ProtNLM"/>
    </source>
</evidence>
<name>A0A847VD40_9BACT</name>
<dbReference type="Proteomes" id="UP000564033">
    <property type="component" value="Unassembled WGS sequence"/>
</dbReference>
<dbReference type="Gene3D" id="1.10.10.60">
    <property type="entry name" value="Homeodomain-like"/>
    <property type="match status" value="1"/>
</dbReference>
<proteinExistence type="predicted"/>